<keyword evidence="2" id="KW-1185">Reference proteome</keyword>
<dbReference type="EMBL" id="JAWIZZ010000053">
    <property type="protein sequence ID" value="KAK5778239.1"/>
    <property type="molecule type" value="Genomic_DNA"/>
</dbReference>
<reference evidence="2" key="1">
    <citation type="submission" date="2023-07" db="EMBL/GenBank/DDBJ databases">
        <title>A draft genome of Kazachstania heterogenica Y-27499.</title>
        <authorList>
            <person name="Donic C."/>
            <person name="Kralova J.S."/>
            <person name="Fidel L."/>
            <person name="Ben-Dor S."/>
            <person name="Jung S."/>
        </authorList>
    </citation>
    <scope>NUCLEOTIDE SEQUENCE [LARGE SCALE GENOMIC DNA]</scope>
    <source>
        <strain evidence="2">Y27499</strain>
    </source>
</reference>
<evidence type="ECO:0000313" key="1">
    <source>
        <dbReference type="EMBL" id="KAK5778239.1"/>
    </source>
</evidence>
<dbReference type="AlphaFoldDB" id="A0AAN7WH78"/>
<sequence>MANYNITIQNDELNDSKLYLLDHSFNILQSKPLNNGDVEFNRLLKSCQQKVKVKIDELNYDENDTDHSQNNYILLDDYNGEDSENIFVPIKNINKLNKEWNKFIANFYTLRYHRYQINQLIHRLAKQSSINLDSTLNLNYSTRKSIIEQTQFSKILYHQIQVIPIVNWLNKWLPPIFITTISLSYYDNKLKWKILNKFISDDTLYQIFGWFNLDAYLEENDLSTGSIFNNSHNNDHNSVGGIDNERVSISTNHRFSINSNISALSTITKNNNDNDINILNMNDIEYSLQDGKYLFERAMSKSNTNRYTDNINFNNSNIFSNENEPTKVIKNDTHHSSMSKLSNYLDNI</sequence>
<name>A0AAN7WH78_9SACH</name>
<protein>
    <submittedName>
        <fullName evidence="1">Uncharacterized protein</fullName>
    </submittedName>
</protein>
<evidence type="ECO:0000313" key="2">
    <source>
        <dbReference type="Proteomes" id="UP001306508"/>
    </source>
</evidence>
<dbReference type="Proteomes" id="UP001306508">
    <property type="component" value="Unassembled WGS sequence"/>
</dbReference>
<accession>A0AAN7WH78</accession>
<comment type="caution">
    <text evidence="1">The sequence shown here is derived from an EMBL/GenBank/DDBJ whole genome shotgun (WGS) entry which is preliminary data.</text>
</comment>
<organism evidence="1 2">
    <name type="scientific">Arxiozyma heterogenica</name>
    <dbReference type="NCBI Taxonomy" id="278026"/>
    <lineage>
        <taxon>Eukaryota</taxon>
        <taxon>Fungi</taxon>
        <taxon>Dikarya</taxon>
        <taxon>Ascomycota</taxon>
        <taxon>Saccharomycotina</taxon>
        <taxon>Saccharomycetes</taxon>
        <taxon>Saccharomycetales</taxon>
        <taxon>Saccharomycetaceae</taxon>
        <taxon>Arxiozyma</taxon>
    </lineage>
</organism>
<gene>
    <name evidence="1" type="ORF">RI543_003898</name>
</gene>
<proteinExistence type="predicted"/>